<evidence type="ECO:0000256" key="3">
    <source>
        <dbReference type="RuleBase" id="RU000384"/>
    </source>
</evidence>
<comment type="similarity">
    <text evidence="2 3">Belongs to the glutamine synthetase family.</text>
</comment>
<evidence type="ECO:0000313" key="6">
    <source>
        <dbReference type="Proteomes" id="UP000305202"/>
    </source>
</evidence>
<dbReference type="SMART" id="SM01230">
    <property type="entry name" value="Gln-synt_C"/>
    <property type="match status" value="1"/>
</dbReference>
<dbReference type="PROSITE" id="PS51987">
    <property type="entry name" value="GS_CATALYTIC"/>
    <property type="match status" value="1"/>
</dbReference>
<organism evidence="5 6">
    <name type="scientific">Martelella alba</name>
    <dbReference type="NCBI Taxonomy" id="2590451"/>
    <lineage>
        <taxon>Bacteria</taxon>
        <taxon>Pseudomonadati</taxon>
        <taxon>Pseudomonadota</taxon>
        <taxon>Alphaproteobacteria</taxon>
        <taxon>Hyphomicrobiales</taxon>
        <taxon>Aurantimonadaceae</taxon>
        <taxon>Martelella</taxon>
    </lineage>
</organism>
<proteinExistence type="inferred from homology"/>
<evidence type="ECO:0000256" key="2">
    <source>
        <dbReference type="PROSITE-ProRule" id="PRU01331"/>
    </source>
</evidence>
<evidence type="ECO:0000313" key="5">
    <source>
        <dbReference type="EMBL" id="TKI07849.1"/>
    </source>
</evidence>
<reference evidence="5 6" key="1">
    <citation type="submission" date="2019-04" db="EMBL/GenBank/DDBJ databases">
        <authorList>
            <person name="Li M."/>
            <person name="Gao C."/>
        </authorList>
    </citation>
    <scope>NUCLEOTIDE SEQUENCE [LARGE SCALE GENOMIC DNA]</scope>
    <source>
        <strain evidence="5 6">BGMRC 2031</strain>
    </source>
</reference>
<dbReference type="InterPro" id="IPR008146">
    <property type="entry name" value="Gln_synth_cat_dom"/>
</dbReference>
<dbReference type="SUPFAM" id="SSF55931">
    <property type="entry name" value="Glutamine synthetase/guanido kinase"/>
    <property type="match status" value="1"/>
</dbReference>
<dbReference type="InterPro" id="IPR014746">
    <property type="entry name" value="Gln_synth/guanido_kin_cat_dom"/>
</dbReference>
<accession>A0ABY2SPB2</accession>
<gene>
    <name evidence="5" type="ORF">FCN80_05285</name>
</gene>
<keyword evidence="1" id="KW-0436">Ligase</keyword>
<protein>
    <submittedName>
        <fullName evidence="5">Glutamine synthetase</fullName>
    </submittedName>
</protein>
<dbReference type="EMBL" id="SZPQ01000003">
    <property type="protein sequence ID" value="TKI07849.1"/>
    <property type="molecule type" value="Genomic_DNA"/>
</dbReference>
<comment type="caution">
    <text evidence="5">The sequence shown here is derived from an EMBL/GenBank/DDBJ whole genome shotgun (WGS) entry which is preliminary data.</text>
</comment>
<name>A0ABY2SPB2_9HYPH</name>
<keyword evidence="6" id="KW-1185">Reference proteome</keyword>
<dbReference type="RefSeq" id="WP_136988844.1">
    <property type="nucleotide sequence ID" value="NZ_SZPQ01000003.1"/>
</dbReference>
<dbReference type="Gene3D" id="3.30.590.10">
    <property type="entry name" value="Glutamine synthetase/guanido kinase, catalytic domain"/>
    <property type="match status" value="1"/>
</dbReference>
<dbReference type="PANTHER" id="PTHR43785:SF12">
    <property type="entry name" value="TYPE-1 GLUTAMINE SYNTHETASE 2"/>
    <property type="match status" value="1"/>
</dbReference>
<dbReference type="Pfam" id="PF00120">
    <property type="entry name" value="Gln-synt_C"/>
    <property type="match status" value="1"/>
</dbReference>
<feature type="domain" description="GS catalytic" evidence="4">
    <location>
        <begin position="139"/>
        <end position="444"/>
    </location>
</feature>
<dbReference type="PANTHER" id="PTHR43785">
    <property type="entry name" value="GAMMA-GLUTAMYLPUTRESCINE SYNTHETASE"/>
    <property type="match status" value="1"/>
</dbReference>
<sequence length="444" mass="48420">MFHNVMNNAQLLLLANKFKHLNKRSFHEEVEDYLLTYPSTEQIDIYLNDINGGLHLKSIPVEALWDLEHGCYFPLSIYARESVVSVTQNSGPAKDDDELNRLCMPVSGTLKPRADNPQRYAQVMMTMKNTDGSPCGIEPRVILQRALAALNARGICPAAEAELEFRLDGMTAPAARPCAPSPQFPHSDAAAPVRLLAAIETQAKRQGLPLRGVTYRDGAGKFTLALYQDGDIVTVCDNLQAMKRLIGHIAGQYGRSAHFKTGLYPREGGCGLRFRVGLSNVAGENLLAAPGGGPNDAMHRALAGLLALTPASLALLAPDVGVLRRLRGGGERPFSSRREYRWRDGAWRLLCADGASRRINYALAGAGANPYLALSAILAGIAYGFDPTQQPAALEKDNAPLPLSRREALDVFHANEPLRYTLGAEFCRLWYVCKMAELKTARAA</sequence>
<dbReference type="Proteomes" id="UP000305202">
    <property type="component" value="Unassembled WGS sequence"/>
</dbReference>
<evidence type="ECO:0000259" key="4">
    <source>
        <dbReference type="PROSITE" id="PS51987"/>
    </source>
</evidence>
<evidence type="ECO:0000256" key="1">
    <source>
        <dbReference type="ARBA" id="ARBA00022598"/>
    </source>
</evidence>